<comment type="similarity">
    <text evidence="1">Belongs to the bacterial ribosomal protein bL33 family.</text>
</comment>
<dbReference type="GO" id="GO:0016747">
    <property type="term" value="F:acyltransferase activity, transferring groups other than amino-acyl groups"/>
    <property type="evidence" value="ECO:0007669"/>
    <property type="project" value="TreeGrafter"/>
</dbReference>
<dbReference type="Gene3D" id="3.30.559.10">
    <property type="entry name" value="Chloramphenicol acetyltransferase-like domain"/>
    <property type="match status" value="2"/>
</dbReference>
<dbReference type="EMBL" id="OY731405">
    <property type="protein sequence ID" value="CAJ1972120.1"/>
    <property type="molecule type" value="Genomic_DNA"/>
</dbReference>
<evidence type="ECO:0000313" key="7">
    <source>
        <dbReference type="Proteomes" id="UP001189624"/>
    </source>
</evidence>
<accession>A0AA86T0X7</accession>
<dbReference type="Gene3D" id="2.20.28.120">
    <property type="entry name" value="Ribosomal protein L33"/>
    <property type="match status" value="1"/>
</dbReference>
<dbReference type="GO" id="GO:0005737">
    <property type="term" value="C:cytoplasm"/>
    <property type="evidence" value="ECO:0007669"/>
    <property type="project" value="UniProtKB-ARBA"/>
</dbReference>
<dbReference type="InterPro" id="IPR023213">
    <property type="entry name" value="CAT-like_dom_sf"/>
</dbReference>
<protein>
    <recommendedName>
        <fullName evidence="5">50S ribosomal protein L33, chloroplastic</fullName>
    </recommendedName>
</protein>
<dbReference type="GO" id="GO:0006412">
    <property type="term" value="P:translation"/>
    <property type="evidence" value="ECO:0007669"/>
    <property type="project" value="InterPro"/>
</dbReference>
<dbReference type="Pfam" id="PF02458">
    <property type="entry name" value="Transferase"/>
    <property type="match status" value="1"/>
</dbReference>
<comment type="similarity">
    <text evidence="2">Belongs to the plant acyltransferase family.</text>
</comment>
<gene>
    <name evidence="6" type="ORF">AYBTSS11_LOCUS24167</name>
</gene>
<dbReference type="FunFam" id="2.20.28.120:FF:000006">
    <property type="entry name" value="50S ribosomal protein L33"/>
    <property type="match status" value="1"/>
</dbReference>
<evidence type="ECO:0000313" key="6">
    <source>
        <dbReference type="EMBL" id="CAJ1972120.1"/>
    </source>
</evidence>
<dbReference type="PANTHER" id="PTHR31642:SF26">
    <property type="entry name" value="HXXXD-TYPE ACYL-TRANSFERASE FAMILY PROTEIN"/>
    <property type="match status" value="1"/>
</dbReference>
<evidence type="ECO:0000256" key="5">
    <source>
        <dbReference type="ARBA" id="ARBA00035429"/>
    </source>
</evidence>
<dbReference type="GO" id="GO:1990904">
    <property type="term" value="C:ribonucleoprotein complex"/>
    <property type="evidence" value="ECO:0007669"/>
    <property type="project" value="UniProtKB-KW"/>
</dbReference>
<dbReference type="Gramene" id="rna-AYBTSS11_LOCUS24167">
    <property type="protein sequence ID" value="CAJ1972120.1"/>
    <property type="gene ID" value="gene-AYBTSS11_LOCUS24167"/>
</dbReference>
<dbReference type="PANTHER" id="PTHR31642">
    <property type="entry name" value="TRICHOTHECENE 3-O-ACETYLTRANSFERASE"/>
    <property type="match status" value="1"/>
</dbReference>
<dbReference type="InterPro" id="IPR050317">
    <property type="entry name" value="Plant_Fungal_Acyltransferase"/>
</dbReference>
<evidence type="ECO:0000256" key="2">
    <source>
        <dbReference type="ARBA" id="ARBA00009861"/>
    </source>
</evidence>
<name>A0AA86T0X7_9FABA</name>
<dbReference type="InterPro" id="IPR038584">
    <property type="entry name" value="Ribosomal_bL33_sf"/>
</dbReference>
<dbReference type="SUPFAM" id="SSF57829">
    <property type="entry name" value="Zn-binding ribosomal proteins"/>
    <property type="match status" value="1"/>
</dbReference>
<evidence type="ECO:0000256" key="1">
    <source>
        <dbReference type="ARBA" id="ARBA00007596"/>
    </source>
</evidence>
<dbReference type="Proteomes" id="UP001189624">
    <property type="component" value="Chromosome 8"/>
</dbReference>
<evidence type="ECO:0000256" key="4">
    <source>
        <dbReference type="ARBA" id="ARBA00023274"/>
    </source>
</evidence>
<sequence length="490" mass="55223">MGDKKKKAQMFVKLVSAAGTGFFYVKRKPRQFTEKLEFRKFDPRVNRHVLFTEAKMKTVVSTKAVEPGKYFPLSALDRHMENNHIRLVCYYQYSGEAVELGEVTKKLRHSLSEMLTHFPIVSGRLTRDERGHWKIKCNDAGVRVVEAKAKGSVEGWLANLDREKELQLVHWEDMFHKPYYWSTFYVQLTEFEEGGLAIGLSCGHLLADSTSATSFMKAWADISMANKMVTPPLFHPLLLTRQGITNPNHHPHMELIHHYKSSIQKPISLKEARYTTISMGFSAHMVQACMSAAQTNSPITPFAALAALFWVSLSKVKKGLRNGLVDMSICLDMRKVLGIDVAFFGNCMVYNKVHAVEGDTNNFTFPQAVRAISHVVAKMDSERVMDLIDWLENEGVNSPTMMNNHDLVCASLESVDPYLAVFQDGFKPIHVSCYVEPVLGEGQVLILPGPPGEGPLSRVAMVTLREEEAIKLCEDELISQFSPTTMMKCQ</sequence>
<evidence type="ECO:0000256" key="3">
    <source>
        <dbReference type="ARBA" id="ARBA00022980"/>
    </source>
</evidence>
<organism evidence="6 7">
    <name type="scientific">Sphenostylis stenocarpa</name>
    <dbReference type="NCBI Taxonomy" id="92480"/>
    <lineage>
        <taxon>Eukaryota</taxon>
        <taxon>Viridiplantae</taxon>
        <taxon>Streptophyta</taxon>
        <taxon>Embryophyta</taxon>
        <taxon>Tracheophyta</taxon>
        <taxon>Spermatophyta</taxon>
        <taxon>Magnoliopsida</taxon>
        <taxon>eudicotyledons</taxon>
        <taxon>Gunneridae</taxon>
        <taxon>Pentapetalae</taxon>
        <taxon>rosids</taxon>
        <taxon>fabids</taxon>
        <taxon>Fabales</taxon>
        <taxon>Fabaceae</taxon>
        <taxon>Papilionoideae</taxon>
        <taxon>50 kb inversion clade</taxon>
        <taxon>NPAAA clade</taxon>
        <taxon>indigoferoid/millettioid clade</taxon>
        <taxon>Phaseoleae</taxon>
        <taxon>Sphenostylis</taxon>
    </lineage>
</organism>
<dbReference type="InterPro" id="IPR011332">
    <property type="entry name" value="Ribosomal_zn-bd"/>
</dbReference>
<keyword evidence="3" id="KW-0689">Ribosomal protein</keyword>
<keyword evidence="4" id="KW-0687">Ribonucleoprotein</keyword>
<dbReference type="NCBIfam" id="TIGR01023">
    <property type="entry name" value="rpmG_bact"/>
    <property type="match status" value="1"/>
</dbReference>
<dbReference type="GO" id="GO:0003735">
    <property type="term" value="F:structural constituent of ribosome"/>
    <property type="evidence" value="ECO:0007669"/>
    <property type="project" value="InterPro"/>
</dbReference>
<keyword evidence="7" id="KW-1185">Reference proteome</keyword>
<proteinExistence type="inferred from homology"/>
<reference evidence="6" key="1">
    <citation type="submission" date="2023-10" db="EMBL/GenBank/DDBJ databases">
        <authorList>
            <person name="Domelevo Entfellner J.-B."/>
        </authorList>
    </citation>
    <scope>NUCLEOTIDE SEQUENCE</scope>
</reference>
<dbReference type="InterPro" id="IPR001705">
    <property type="entry name" value="Ribosomal_bL33"/>
</dbReference>
<dbReference type="GO" id="GO:0005840">
    <property type="term" value="C:ribosome"/>
    <property type="evidence" value="ECO:0007669"/>
    <property type="project" value="UniProtKB-KW"/>
</dbReference>
<dbReference type="AlphaFoldDB" id="A0AA86T0X7"/>